<accession>A0ABY4X2A0</accession>
<dbReference type="Proteomes" id="UP001056255">
    <property type="component" value="Chromosome II"/>
</dbReference>
<dbReference type="Pfam" id="PF13385">
    <property type="entry name" value="Laminin_G_3"/>
    <property type="match status" value="1"/>
</dbReference>
<sequence length="941" mass="106514">MSMFRIKIYTLLSLFLGINCSVFAQPDVPTNLWDYPIIDSVPGERGKFNRPHIPPLLLSNDGRLGVRINHKPNNMMTMLLLAPEKISNPFLASRPGTPIMATSKRELSPERLGTTSTLPSGAFFICEDPAAPNPFVCGKDKDKDCYDISLIGREDNKEKKEFRMVSNKLRVVVSNPKTPRAAIENIRFLEEKPVVGPPMTSFYNEPNVTSDGMLLVAKFGRWVHKESGVRQYNSPVGYAYNKKGACDVTGWTEAHPATHAYFDPDVNQRYGFAKYQMRDTEGNLIPNGAVLDIDQYPWVDPKGDNIFMALGVDMLLYYDEDNIVRSRYPAKCLSNDKRLCNVNVNSRPQESGFDPDDDRFLDIERSTNVNRNISFFGSWTRGKIVTMDNLINYMDYGMNWRHLLVKLYRPDTSTKNSDNPINLTGEVKMAHNKTFEAYTPLGSVYEGAQLGSVTNTFNYLENLTPKTPRDIVWFFSKGNGGTAELAFDDFIDPNVFIYSPMNQSFAHNNDPNGKRNVWHDGFERERDKMHGKGFAKKEGTLNRFQNPLRMQNAATRDARAAALNGEDVNQLKFWDLPPYGEVVGRFARVEPYALGGIEGKGFWMDGNSRVIYPIPEQNNRDLQEQKNWYYGIFIDPRNLKDQLNRTLISFPDGSKLSLVGRDNIDRVTITDRSGQSAENWVLPRTISPEEWVHLGFAVEHFDGGTKVTPYFNGFADRALTIQGETLLALDGGNLTLGKLTLGKRGKGDGFIGWIDDFKVISRALTQEEYCNHARGTLVRIRENVPWNRIASMYPRSSHKAIAEQVGDDGSVRYACYVNYNVERGANMAQIPRGTESLREEILDIHRLAFNEARPDSSENAFCKSCHVESDGPLSLQALKYLGLPAQEDDRRQPMQPNPLIYGIIPPNLFGPGLPVRRINDDVRQKKPRGHFVDEWVLDNSQ</sequence>
<organism evidence="2 3">
    <name type="scientific">Grimontia kaedaensis</name>
    <dbReference type="NCBI Taxonomy" id="2872157"/>
    <lineage>
        <taxon>Bacteria</taxon>
        <taxon>Pseudomonadati</taxon>
        <taxon>Pseudomonadota</taxon>
        <taxon>Gammaproteobacteria</taxon>
        <taxon>Vibrionales</taxon>
        <taxon>Vibrionaceae</taxon>
        <taxon>Grimontia</taxon>
    </lineage>
</organism>
<gene>
    <name evidence="2" type="ORF">K6Q96_19190</name>
</gene>
<evidence type="ECO:0000313" key="2">
    <source>
        <dbReference type="EMBL" id="USH05336.1"/>
    </source>
</evidence>
<dbReference type="SUPFAM" id="SSF49899">
    <property type="entry name" value="Concanavalin A-like lectins/glucanases"/>
    <property type="match status" value="1"/>
</dbReference>
<dbReference type="InterPro" id="IPR013320">
    <property type="entry name" value="ConA-like_dom_sf"/>
</dbReference>
<feature type="signal peptide" evidence="1">
    <location>
        <begin position="1"/>
        <end position="24"/>
    </location>
</feature>
<evidence type="ECO:0000313" key="3">
    <source>
        <dbReference type="Proteomes" id="UP001056255"/>
    </source>
</evidence>
<proteinExistence type="predicted"/>
<keyword evidence="1" id="KW-0732">Signal</keyword>
<dbReference type="Gene3D" id="2.60.120.200">
    <property type="match status" value="1"/>
</dbReference>
<dbReference type="RefSeq" id="WP_251881989.1">
    <property type="nucleotide sequence ID" value="NZ_CP082276.1"/>
</dbReference>
<name>A0ABY4X2A0_9GAMM</name>
<protein>
    <submittedName>
        <fullName evidence="2">LamG domain-containing protein</fullName>
    </submittedName>
</protein>
<evidence type="ECO:0000256" key="1">
    <source>
        <dbReference type="SAM" id="SignalP"/>
    </source>
</evidence>
<reference evidence="2" key="1">
    <citation type="submission" date="2021-08" db="EMBL/GenBank/DDBJ databases">
        <authorList>
            <person name="Sakaguchi M."/>
            <person name="Kikuchi T."/>
            <person name="Urbanczyk H."/>
        </authorList>
    </citation>
    <scope>NUCLEOTIDE SEQUENCE</scope>
    <source>
        <strain evidence="2">020920N</strain>
    </source>
</reference>
<dbReference type="EMBL" id="CP082276">
    <property type="protein sequence ID" value="USH05336.1"/>
    <property type="molecule type" value="Genomic_DNA"/>
</dbReference>
<feature type="chain" id="PRO_5047075982" evidence="1">
    <location>
        <begin position="25"/>
        <end position="941"/>
    </location>
</feature>
<keyword evidence="3" id="KW-1185">Reference proteome</keyword>